<dbReference type="SMART" id="SM00179">
    <property type="entry name" value="EGF_CA"/>
    <property type="match status" value="1"/>
</dbReference>
<dbReference type="PANTHER" id="PTHR27005:SF162">
    <property type="entry name" value="OS11G0691500 PROTEIN"/>
    <property type="match status" value="1"/>
</dbReference>
<dbReference type="InterPro" id="IPR000719">
    <property type="entry name" value="Prot_kinase_dom"/>
</dbReference>
<dbReference type="InterPro" id="IPR025287">
    <property type="entry name" value="WAK_GUB"/>
</dbReference>
<keyword evidence="3 7" id="KW-0547">Nucleotide-binding</keyword>
<protein>
    <recommendedName>
        <fullName evidence="10">Protein kinase domain-containing protein</fullName>
    </recommendedName>
</protein>
<evidence type="ECO:0000256" key="7">
    <source>
        <dbReference type="PROSITE-ProRule" id="PRU10141"/>
    </source>
</evidence>
<accession>A0A9W7X7I0</accession>
<dbReference type="EMBL" id="MU630598">
    <property type="protein sequence ID" value="KAJ1253836.1"/>
    <property type="molecule type" value="Genomic_DNA"/>
</dbReference>
<evidence type="ECO:0000256" key="2">
    <source>
        <dbReference type="ARBA" id="ARBA00022729"/>
    </source>
</evidence>
<dbReference type="EMBL" id="MU629571">
    <property type="protein sequence ID" value="KAJ1256039.1"/>
    <property type="molecule type" value="Genomic_DNA"/>
</dbReference>
<feature type="domain" description="Protein kinase" evidence="10">
    <location>
        <begin position="435"/>
        <end position="710"/>
    </location>
</feature>
<keyword evidence="8" id="KW-1133">Transmembrane helix</keyword>
<dbReference type="GO" id="GO:0005886">
    <property type="term" value="C:plasma membrane"/>
    <property type="evidence" value="ECO:0007669"/>
    <property type="project" value="TreeGrafter"/>
</dbReference>
<organism evidence="11 13">
    <name type="scientific">Paspalum vaginatum</name>
    <name type="common">seashore paspalum</name>
    <dbReference type="NCBI Taxonomy" id="158149"/>
    <lineage>
        <taxon>Eukaryota</taxon>
        <taxon>Viridiplantae</taxon>
        <taxon>Streptophyta</taxon>
        <taxon>Embryophyta</taxon>
        <taxon>Tracheophyta</taxon>
        <taxon>Spermatophyta</taxon>
        <taxon>Magnoliopsida</taxon>
        <taxon>Liliopsida</taxon>
        <taxon>Poales</taxon>
        <taxon>Poaceae</taxon>
        <taxon>PACMAD clade</taxon>
        <taxon>Panicoideae</taxon>
        <taxon>Andropogonodae</taxon>
        <taxon>Paspaleae</taxon>
        <taxon>Paspalinae</taxon>
        <taxon>Paspalum</taxon>
    </lineage>
</organism>
<keyword evidence="8" id="KW-0472">Membrane</keyword>
<dbReference type="InterPro" id="IPR045274">
    <property type="entry name" value="WAK-like"/>
</dbReference>
<keyword evidence="13" id="KW-1185">Reference proteome</keyword>
<evidence type="ECO:0000256" key="4">
    <source>
        <dbReference type="ARBA" id="ARBA00022840"/>
    </source>
</evidence>
<dbReference type="OrthoDB" id="10060424at2759"/>
<sequence>MALLQVDVWRHLLVHALVVVISSSQLVTTTTADSSSSSPGNNCPDMCGDVEIPYPFGIGVGCGRPGFTPSNLICYNSSSPPKLYLGNTEVKSISPETGEARVFTFPSWLCYDTPSTFSTYEGSVNLSDPFLISATSNEFTAIGCNTLALLKGTSRYAGCVTYCISIQDAADDDDTCTGNGCCQIPISPNLSNLAVNWNGASNGTYENPAWSYSSCSYAFVAEKAWYNFKRQDLIREENNTFFERVRGTIPLVLDWAIRDDGACRPPPKDAGASAKPTAPACVSANSFCVNATQGDGYLCKCSDGYLGNPYVTGAKECSNINECNLRKSDLDKYEKVYPCYGGSTCLDTEGSYKCKCKCKFGQSGDGKIEGGCHPIFPLWTIPIFVIFVVAIITTFTALEVKRRNQRRFFDKNGGDILKSMGINIFTEGQLKKITNGYKRSIGEGAFGKVYIGITDDKQQVAVKCCTAKGEVLPQEEFVNEITFQFRINHENLVRLVGWCLETDVPNLVFEFVPRGSLYNVLHGAGKLPLSLLVRLKIAVGSAEALAYMHSHGGHNHVHGDVKSGNILLDDNLTPKVSDFGSAKLVSVAGRYSKWCVSGDLSYIDPIYIKSGSFTEKSDVYSFGVVLLELVTRKPAKYGDNSLYIDFIKTYKEEGNGRKLYDQEILSSDDAQSHHHMECLDRICSLSVQSLKEDIDERPTMTDVVDELKRVKAIASGGSSSVAT</sequence>
<dbReference type="InterPro" id="IPR017441">
    <property type="entry name" value="Protein_kinase_ATP_BS"/>
</dbReference>
<dbReference type="InterPro" id="IPR009030">
    <property type="entry name" value="Growth_fac_rcpt_cys_sf"/>
</dbReference>
<dbReference type="GO" id="GO:0007166">
    <property type="term" value="P:cell surface receptor signaling pathway"/>
    <property type="evidence" value="ECO:0007669"/>
    <property type="project" value="InterPro"/>
</dbReference>
<keyword evidence="6" id="KW-0325">Glycoprotein</keyword>
<feature type="signal peptide" evidence="9">
    <location>
        <begin position="1"/>
        <end position="32"/>
    </location>
</feature>
<dbReference type="CDD" id="cd00054">
    <property type="entry name" value="EGF_CA"/>
    <property type="match status" value="1"/>
</dbReference>
<keyword evidence="5" id="KW-1015">Disulfide bond</keyword>
<dbReference type="GO" id="GO:0004674">
    <property type="term" value="F:protein serine/threonine kinase activity"/>
    <property type="evidence" value="ECO:0007669"/>
    <property type="project" value="TreeGrafter"/>
</dbReference>
<dbReference type="GO" id="GO:0030247">
    <property type="term" value="F:polysaccharide binding"/>
    <property type="evidence" value="ECO:0007669"/>
    <property type="project" value="InterPro"/>
</dbReference>
<feature type="chain" id="PRO_5044469348" description="Protein kinase domain-containing protein" evidence="9">
    <location>
        <begin position="33"/>
        <end position="723"/>
    </location>
</feature>
<dbReference type="GO" id="GO:0005524">
    <property type="term" value="F:ATP binding"/>
    <property type="evidence" value="ECO:0007669"/>
    <property type="project" value="UniProtKB-UniRule"/>
</dbReference>
<comment type="subcellular location">
    <subcellularLocation>
        <location evidence="1">Membrane</location>
        <topology evidence="1">Single-pass type I membrane protein</topology>
    </subcellularLocation>
</comment>
<evidence type="ECO:0000256" key="3">
    <source>
        <dbReference type="ARBA" id="ARBA00022741"/>
    </source>
</evidence>
<evidence type="ECO:0000256" key="8">
    <source>
        <dbReference type="SAM" id="Phobius"/>
    </source>
</evidence>
<evidence type="ECO:0000313" key="12">
    <source>
        <dbReference type="EMBL" id="KAJ1256039.1"/>
    </source>
</evidence>
<evidence type="ECO:0000256" key="1">
    <source>
        <dbReference type="ARBA" id="ARBA00004479"/>
    </source>
</evidence>
<dbReference type="Gene3D" id="2.10.25.10">
    <property type="entry name" value="Laminin"/>
    <property type="match status" value="1"/>
</dbReference>
<feature type="transmembrane region" description="Helical" evidence="8">
    <location>
        <begin position="376"/>
        <end position="398"/>
    </location>
</feature>
<evidence type="ECO:0000313" key="13">
    <source>
        <dbReference type="Proteomes" id="UP001164776"/>
    </source>
</evidence>
<dbReference type="PROSITE" id="PS00107">
    <property type="entry name" value="PROTEIN_KINASE_ATP"/>
    <property type="match status" value="1"/>
</dbReference>
<dbReference type="InterPro" id="IPR011009">
    <property type="entry name" value="Kinase-like_dom_sf"/>
</dbReference>
<dbReference type="Gene3D" id="1.10.510.10">
    <property type="entry name" value="Transferase(Phosphotransferase) domain 1"/>
    <property type="match status" value="1"/>
</dbReference>
<evidence type="ECO:0000313" key="11">
    <source>
        <dbReference type="EMBL" id="KAJ1253836.1"/>
    </source>
</evidence>
<evidence type="ECO:0000256" key="6">
    <source>
        <dbReference type="ARBA" id="ARBA00023180"/>
    </source>
</evidence>
<dbReference type="SMART" id="SM00220">
    <property type="entry name" value="S_TKc"/>
    <property type="match status" value="1"/>
</dbReference>
<keyword evidence="8" id="KW-0812">Transmembrane</keyword>
<reference evidence="11 13" key="1">
    <citation type="submission" date="2022-10" db="EMBL/GenBank/DDBJ databases">
        <title>WGS assembly of Paspalum vaginatum 540-79.</title>
        <authorList>
            <person name="Sun G."/>
            <person name="Wase N."/>
            <person name="Shu S."/>
            <person name="Jenkins J."/>
            <person name="Zhou B."/>
            <person name="Torres-Rodriguez J."/>
            <person name="Chen C."/>
            <person name="Sandor L."/>
            <person name="Plott C."/>
            <person name="Yoshinga Y."/>
            <person name="Daum C."/>
            <person name="Qi P."/>
            <person name="Barry K."/>
            <person name="Lipzen A."/>
            <person name="Berry L."/>
            <person name="Pedersen C."/>
            <person name="Gottilla T."/>
            <person name="Foltz A."/>
            <person name="Yu H."/>
            <person name="O'Malley R."/>
            <person name="Zhang C."/>
            <person name="Devos K."/>
            <person name="Sigmon B."/>
            <person name="Yu B."/>
            <person name="Obata T."/>
            <person name="Schmutz J."/>
            <person name="Schnable J."/>
        </authorList>
    </citation>
    <scope>NUCLEOTIDE SEQUENCE [LARGE SCALE GENOMIC DNA]</scope>
    <source>
        <strain evidence="13">cv. 540-79</strain>
    </source>
</reference>
<keyword evidence="4 7" id="KW-0067">ATP-binding</keyword>
<gene>
    <name evidence="12" type="ORF">BS78_K100000</name>
    <name evidence="11" type="ORF">BS78_K172000</name>
</gene>
<dbReference type="AlphaFoldDB" id="A0A9W7X7I0"/>
<dbReference type="GO" id="GO:0005509">
    <property type="term" value="F:calcium ion binding"/>
    <property type="evidence" value="ECO:0007669"/>
    <property type="project" value="InterPro"/>
</dbReference>
<dbReference type="SUPFAM" id="SSF56112">
    <property type="entry name" value="Protein kinase-like (PK-like)"/>
    <property type="match status" value="1"/>
</dbReference>
<proteinExistence type="predicted"/>
<feature type="binding site" evidence="7">
    <location>
        <position position="463"/>
    </location>
    <ligand>
        <name>ATP</name>
        <dbReference type="ChEBI" id="CHEBI:30616"/>
    </ligand>
</feature>
<evidence type="ECO:0000256" key="9">
    <source>
        <dbReference type="SAM" id="SignalP"/>
    </source>
</evidence>
<dbReference type="Pfam" id="PF13947">
    <property type="entry name" value="GUB_WAK_bind"/>
    <property type="match status" value="1"/>
</dbReference>
<name>A0A9W7X7I0_9POAL</name>
<dbReference type="PROSITE" id="PS50011">
    <property type="entry name" value="PROTEIN_KINASE_DOM"/>
    <property type="match status" value="1"/>
</dbReference>
<keyword evidence="2 9" id="KW-0732">Signal</keyword>
<evidence type="ECO:0000259" key="10">
    <source>
        <dbReference type="PROSITE" id="PS50011"/>
    </source>
</evidence>
<dbReference type="Gene3D" id="3.30.200.20">
    <property type="entry name" value="Phosphorylase Kinase, domain 1"/>
    <property type="match status" value="1"/>
</dbReference>
<dbReference type="Pfam" id="PF07714">
    <property type="entry name" value="PK_Tyr_Ser-Thr"/>
    <property type="match status" value="1"/>
</dbReference>
<dbReference type="Proteomes" id="UP001164776">
    <property type="component" value="Unassembled WGS sequence"/>
</dbReference>
<evidence type="ECO:0000256" key="5">
    <source>
        <dbReference type="ARBA" id="ARBA00023157"/>
    </source>
</evidence>
<dbReference type="SUPFAM" id="SSF57184">
    <property type="entry name" value="Growth factor receptor domain"/>
    <property type="match status" value="1"/>
</dbReference>
<dbReference type="InterPro" id="IPR001881">
    <property type="entry name" value="EGF-like_Ca-bd_dom"/>
</dbReference>
<dbReference type="PANTHER" id="PTHR27005">
    <property type="entry name" value="WALL-ASSOCIATED RECEPTOR KINASE-LIKE 21"/>
    <property type="match status" value="1"/>
</dbReference>
<dbReference type="InterPro" id="IPR001245">
    <property type="entry name" value="Ser-Thr/Tyr_kinase_cat_dom"/>
</dbReference>
<comment type="caution">
    <text evidence="11">The sequence shown here is derived from an EMBL/GenBank/DDBJ whole genome shotgun (WGS) entry which is preliminary data.</text>
</comment>